<reference evidence="1" key="1">
    <citation type="submission" date="2021-02" db="EMBL/GenBank/DDBJ databases">
        <authorList>
            <consortium name="DOE Joint Genome Institute"/>
            <person name="Ahrendt S."/>
            <person name="Looney B.P."/>
            <person name="Miyauchi S."/>
            <person name="Morin E."/>
            <person name="Drula E."/>
            <person name="Courty P.E."/>
            <person name="Chicoki N."/>
            <person name="Fauchery L."/>
            <person name="Kohler A."/>
            <person name="Kuo A."/>
            <person name="Labutti K."/>
            <person name="Pangilinan J."/>
            <person name="Lipzen A."/>
            <person name="Riley R."/>
            <person name="Andreopoulos W."/>
            <person name="He G."/>
            <person name="Johnson J."/>
            <person name="Barry K.W."/>
            <person name="Grigoriev I.V."/>
            <person name="Nagy L."/>
            <person name="Hibbett D."/>
            <person name="Henrissat B."/>
            <person name="Matheny P.B."/>
            <person name="Labbe J."/>
            <person name="Martin F."/>
        </authorList>
    </citation>
    <scope>NUCLEOTIDE SEQUENCE</scope>
    <source>
        <strain evidence="1">EC-137</strain>
    </source>
</reference>
<gene>
    <name evidence="1" type="ORF">K488DRAFT_38097</name>
</gene>
<comment type="caution">
    <text evidence="1">The sequence shown here is derived from an EMBL/GenBank/DDBJ whole genome shotgun (WGS) entry which is preliminary data.</text>
</comment>
<proteinExistence type="predicted"/>
<organism evidence="1 2">
    <name type="scientific">Vararia minispora EC-137</name>
    <dbReference type="NCBI Taxonomy" id="1314806"/>
    <lineage>
        <taxon>Eukaryota</taxon>
        <taxon>Fungi</taxon>
        <taxon>Dikarya</taxon>
        <taxon>Basidiomycota</taxon>
        <taxon>Agaricomycotina</taxon>
        <taxon>Agaricomycetes</taxon>
        <taxon>Russulales</taxon>
        <taxon>Lachnocladiaceae</taxon>
        <taxon>Vararia</taxon>
    </lineage>
</organism>
<reference evidence="1" key="2">
    <citation type="journal article" date="2022" name="New Phytol.">
        <title>Evolutionary transition to the ectomycorrhizal habit in the genomes of a hyperdiverse lineage of mushroom-forming fungi.</title>
        <authorList>
            <person name="Looney B."/>
            <person name="Miyauchi S."/>
            <person name="Morin E."/>
            <person name="Drula E."/>
            <person name="Courty P.E."/>
            <person name="Kohler A."/>
            <person name="Kuo A."/>
            <person name="LaButti K."/>
            <person name="Pangilinan J."/>
            <person name="Lipzen A."/>
            <person name="Riley R."/>
            <person name="Andreopoulos W."/>
            <person name="He G."/>
            <person name="Johnson J."/>
            <person name="Nolan M."/>
            <person name="Tritt A."/>
            <person name="Barry K.W."/>
            <person name="Grigoriev I.V."/>
            <person name="Nagy L.G."/>
            <person name="Hibbett D."/>
            <person name="Henrissat B."/>
            <person name="Matheny P.B."/>
            <person name="Labbe J."/>
            <person name="Martin F.M."/>
        </authorList>
    </citation>
    <scope>NUCLEOTIDE SEQUENCE</scope>
    <source>
        <strain evidence="1">EC-137</strain>
    </source>
</reference>
<sequence>HIGRSFDVQNNDLQTALRAVSRTLYKNKVFLEARRASRHEQKGHKRRRLKSLRWRMFFANEACACTFSAVRKKIRMVQAIRRRGA</sequence>
<name>A0ACB8QJ12_9AGAM</name>
<evidence type="ECO:0000313" key="2">
    <source>
        <dbReference type="Proteomes" id="UP000814128"/>
    </source>
</evidence>
<protein>
    <submittedName>
        <fullName evidence="1">Uncharacterized protein</fullName>
    </submittedName>
</protein>
<dbReference type="EMBL" id="MU273566">
    <property type="protein sequence ID" value="KAI0031828.1"/>
    <property type="molecule type" value="Genomic_DNA"/>
</dbReference>
<feature type="non-terminal residue" evidence="1">
    <location>
        <position position="1"/>
    </location>
</feature>
<accession>A0ACB8QJ12</accession>
<dbReference type="Proteomes" id="UP000814128">
    <property type="component" value="Unassembled WGS sequence"/>
</dbReference>
<evidence type="ECO:0000313" key="1">
    <source>
        <dbReference type="EMBL" id="KAI0031828.1"/>
    </source>
</evidence>
<keyword evidence="2" id="KW-1185">Reference proteome</keyword>
<feature type="non-terminal residue" evidence="1">
    <location>
        <position position="85"/>
    </location>
</feature>